<accession>A0A1F4TKF4</accession>
<dbReference type="EMBL" id="MEUI01000038">
    <property type="protein sequence ID" value="OGC33208.1"/>
    <property type="molecule type" value="Genomic_DNA"/>
</dbReference>
<dbReference type="Proteomes" id="UP000177309">
    <property type="component" value="Unassembled WGS sequence"/>
</dbReference>
<evidence type="ECO:0000256" key="7">
    <source>
        <dbReference type="ARBA" id="ARBA00022723"/>
    </source>
</evidence>
<feature type="domain" description="Peptidase M50" evidence="14">
    <location>
        <begin position="125"/>
        <end position="184"/>
    </location>
</feature>
<proteinExistence type="inferred from homology"/>
<dbReference type="AlphaFoldDB" id="A0A1F4TKF4"/>
<comment type="cofactor">
    <cofactor evidence="1">
        <name>Zn(2+)</name>
        <dbReference type="ChEBI" id="CHEBI:29105"/>
    </cofactor>
</comment>
<sequence>MILYYILIAVIVLYSIIAHEVAHGKVAEMMGDQSARMYGRITLNPIPHIDPIGTLLPVVLIVFGSPIIFGWAKPVPINPYNFRDYKKAMIYVSAAGIVTNLFMAWTLATIVKFLPLDSNYYVSVLSYALIFGVRINIVLAIFNLLPIPPLDGSKLFSMLLPSEYSQYIYKMEPYGMMIVFLFLMFPPTQTLLWGIIDFIYGLMMFKLF</sequence>
<evidence type="ECO:0000256" key="8">
    <source>
        <dbReference type="ARBA" id="ARBA00022801"/>
    </source>
</evidence>
<gene>
    <name evidence="15" type="ORF">A2462_07250</name>
</gene>
<dbReference type="GO" id="GO:0008237">
    <property type="term" value="F:metallopeptidase activity"/>
    <property type="evidence" value="ECO:0007669"/>
    <property type="project" value="UniProtKB-KW"/>
</dbReference>
<comment type="similarity">
    <text evidence="3">Belongs to the peptidase M50B family.</text>
</comment>
<evidence type="ECO:0000256" key="11">
    <source>
        <dbReference type="ARBA" id="ARBA00023049"/>
    </source>
</evidence>
<feature type="transmembrane region" description="Helical" evidence="13">
    <location>
        <begin position="167"/>
        <end position="185"/>
    </location>
</feature>
<evidence type="ECO:0000313" key="16">
    <source>
        <dbReference type="Proteomes" id="UP000177309"/>
    </source>
</evidence>
<keyword evidence="10 13" id="KW-1133">Transmembrane helix</keyword>
<dbReference type="InterPro" id="IPR008915">
    <property type="entry name" value="Peptidase_M50"/>
</dbReference>
<name>A0A1F4TKF4_UNCSA</name>
<evidence type="ECO:0000256" key="1">
    <source>
        <dbReference type="ARBA" id="ARBA00001947"/>
    </source>
</evidence>
<evidence type="ECO:0000256" key="9">
    <source>
        <dbReference type="ARBA" id="ARBA00022833"/>
    </source>
</evidence>
<keyword evidence="5" id="KW-0645">Protease</keyword>
<evidence type="ECO:0000256" key="10">
    <source>
        <dbReference type="ARBA" id="ARBA00022989"/>
    </source>
</evidence>
<protein>
    <recommendedName>
        <fullName evidence="14">Peptidase M50 domain-containing protein</fullName>
    </recommendedName>
</protein>
<evidence type="ECO:0000259" key="14">
    <source>
        <dbReference type="Pfam" id="PF02163"/>
    </source>
</evidence>
<reference evidence="15 16" key="1">
    <citation type="journal article" date="2016" name="Nat. Commun.">
        <title>Thousands of microbial genomes shed light on interconnected biogeochemical processes in an aquifer system.</title>
        <authorList>
            <person name="Anantharaman K."/>
            <person name="Brown C.T."/>
            <person name="Hug L.A."/>
            <person name="Sharon I."/>
            <person name="Castelle C.J."/>
            <person name="Probst A.J."/>
            <person name="Thomas B.C."/>
            <person name="Singh A."/>
            <person name="Wilkins M.J."/>
            <person name="Karaoz U."/>
            <person name="Brodie E.L."/>
            <person name="Williams K.H."/>
            <person name="Hubbard S.S."/>
            <person name="Banfield J.F."/>
        </authorList>
    </citation>
    <scope>NUCLEOTIDE SEQUENCE [LARGE SCALE GENOMIC DNA]</scope>
</reference>
<keyword evidence="8" id="KW-0378">Hydrolase</keyword>
<evidence type="ECO:0000256" key="3">
    <source>
        <dbReference type="ARBA" id="ARBA00007931"/>
    </source>
</evidence>
<feature type="transmembrane region" description="Helical" evidence="13">
    <location>
        <begin position="52"/>
        <end position="72"/>
    </location>
</feature>
<dbReference type="Pfam" id="PF02163">
    <property type="entry name" value="Peptidase_M50"/>
    <property type="match status" value="1"/>
</dbReference>
<evidence type="ECO:0000256" key="4">
    <source>
        <dbReference type="ARBA" id="ARBA00022475"/>
    </source>
</evidence>
<keyword evidence="7" id="KW-0479">Metal-binding</keyword>
<evidence type="ECO:0000313" key="15">
    <source>
        <dbReference type="EMBL" id="OGC33208.1"/>
    </source>
</evidence>
<comment type="subcellular location">
    <subcellularLocation>
        <location evidence="2">Cell membrane</location>
        <topology evidence="2">Multi-pass membrane protein</topology>
    </subcellularLocation>
</comment>
<dbReference type="GO" id="GO:0046872">
    <property type="term" value="F:metal ion binding"/>
    <property type="evidence" value="ECO:0007669"/>
    <property type="project" value="UniProtKB-KW"/>
</dbReference>
<dbReference type="PANTHER" id="PTHR35864:SF1">
    <property type="entry name" value="ZINC METALLOPROTEASE YWHC-RELATED"/>
    <property type="match status" value="1"/>
</dbReference>
<keyword evidence="4" id="KW-1003">Cell membrane</keyword>
<dbReference type="PANTHER" id="PTHR35864">
    <property type="entry name" value="ZINC METALLOPROTEASE MJ0611-RELATED"/>
    <property type="match status" value="1"/>
</dbReference>
<keyword evidence="12 13" id="KW-0472">Membrane</keyword>
<evidence type="ECO:0000256" key="5">
    <source>
        <dbReference type="ARBA" id="ARBA00022670"/>
    </source>
</evidence>
<organism evidence="15 16">
    <name type="scientific">candidate division WOR-1 bacterium RIFOXYC2_FULL_41_25</name>
    <dbReference type="NCBI Taxonomy" id="1802586"/>
    <lineage>
        <taxon>Bacteria</taxon>
        <taxon>Bacillati</taxon>
        <taxon>Saganbacteria</taxon>
    </lineage>
</organism>
<evidence type="ECO:0000256" key="13">
    <source>
        <dbReference type="SAM" id="Phobius"/>
    </source>
</evidence>
<keyword evidence="6 13" id="KW-0812">Transmembrane</keyword>
<evidence type="ECO:0000256" key="12">
    <source>
        <dbReference type="ARBA" id="ARBA00023136"/>
    </source>
</evidence>
<keyword evidence="9" id="KW-0862">Zinc</keyword>
<dbReference type="InterPro" id="IPR044537">
    <property type="entry name" value="Rip2-like"/>
</dbReference>
<dbReference type="CDD" id="cd06158">
    <property type="entry name" value="S2P-M50_like_1"/>
    <property type="match status" value="1"/>
</dbReference>
<feature type="transmembrane region" description="Helical" evidence="13">
    <location>
        <begin position="120"/>
        <end position="146"/>
    </location>
</feature>
<dbReference type="GO" id="GO:0005886">
    <property type="term" value="C:plasma membrane"/>
    <property type="evidence" value="ECO:0007669"/>
    <property type="project" value="UniProtKB-SubCell"/>
</dbReference>
<comment type="caution">
    <text evidence="15">The sequence shown here is derived from an EMBL/GenBank/DDBJ whole genome shotgun (WGS) entry which is preliminary data.</text>
</comment>
<dbReference type="InterPro" id="IPR052348">
    <property type="entry name" value="Metallopeptidase_M50B"/>
</dbReference>
<evidence type="ECO:0000256" key="6">
    <source>
        <dbReference type="ARBA" id="ARBA00022692"/>
    </source>
</evidence>
<evidence type="ECO:0000256" key="2">
    <source>
        <dbReference type="ARBA" id="ARBA00004651"/>
    </source>
</evidence>
<feature type="transmembrane region" description="Helical" evidence="13">
    <location>
        <begin position="88"/>
        <end position="108"/>
    </location>
</feature>
<dbReference type="GO" id="GO:0006508">
    <property type="term" value="P:proteolysis"/>
    <property type="evidence" value="ECO:0007669"/>
    <property type="project" value="UniProtKB-KW"/>
</dbReference>
<keyword evidence="11" id="KW-0482">Metalloprotease</keyword>